<feature type="region of interest" description="Disordered" evidence="1">
    <location>
        <begin position="861"/>
        <end position="904"/>
    </location>
</feature>
<feature type="region of interest" description="Disordered" evidence="1">
    <location>
        <begin position="686"/>
        <end position="791"/>
    </location>
</feature>
<evidence type="ECO:0000256" key="1">
    <source>
        <dbReference type="SAM" id="MobiDB-lite"/>
    </source>
</evidence>
<dbReference type="AlphaFoldDB" id="A0A699GS23"/>
<feature type="compositionally biased region" description="Low complexity" evidence="1">
    <location>
        <begin position="718"/>
        <end position="727"/>
    </location>
</feature>
<feature type="domain" description="Integrase zinc-binding" evidence="3">
    <location>
        <begin position="563"/>
        <end position="609"/>
    </location>
</feature>
<dbReference type="PANTHER" id="PTHR33064">
    <property type="entry name" value="POL PROTEIN"/>
    <property type="match status" value="1"/>
</dbReference>
<dbReference type="SUPFAM" id="SSF56672">
    <property type="entry name" value="DNA/RNA polymerases"/>
    <property type="match status" value="1"/>
</dbReference>
<dbReference type="InterPro" id="IPR043502">
    <property type="entry name" value="DNA/RNA_pol_sf"/>
</dbReference>
<feature type="compositionally biased region" description="Low complexity" evidence="1">
    <location>
        <begin position="686"/>
        <end position="710"/>
    </location>
</feature>
<evidence type="ECO:0000259" key="3">
    <source>
        <dbReference type="Pfam" id="PF17921"/>
    </source>
</evidence>
<dbReference type="EMBL" id="BKCJ010035463">
    <property type="protein sequence ID" value="GEV82321.1"/>
    <property type="molecule type" value="Genomic_DNA"/>
</dbReference>
<dbReference type="Gene3D" id="3.10.10.10">
    <property type="entry name" value="HIV Type 1 Reverse Transcriptase, subunit A, domain 1"/>
    <property type="match status" value="1"/>
</dbReference>
<dbReference type="CDD" id="cd09274">
    <property type="entry name" value="RNase_HI_RT_Ty3"/>
    <property type="match status" value="1"/>
</dbReference>
<dbReference type="InterPro" id="IPR051320">
    <property type="entry name" value="Viral_Replic_Matur_Polypro"/>
</dbReference>
<dbReference type="Pfam" id="PF17919">
    <property type="entry name" value="RT_RNaseH_2"/>
    <property type="match status" value="1"/>
</dbReference>
<proteinExistence type="predicted"/>
<feature type="region of interest" description="Disordered" evidence="1">
    <location>
        <begin position="943"/>
        <end position="967"/>
    </location>
</feature>
<dbReference type="CDD" id="cd01647">
    <property type="entry name" value="RT_LTR"/>
    <property type="match status" value="1"/>
</dbReference>
<dbReference type="InterPro" id="IPR041577">
    <property type="entry name" value="RT_RNaseH_2"/>
</dbReference>
<sequence length="1137" mass="128073">MVNTRQKTIMNHEPNDALRDTIAALIRKEIEKMMEEMRNVSSSSTASQNMARQQGDNQRGLNNMQYLKSLRLSFQGLGKKMVGGGCLSMSSFSRWMVLQMTRRQAILQRFGLAYDDPLEEIKKIKHVMSMQEYIDEYDKLLCRVELKVVVNNDEEDIVWQPTNEDVDCEIFDVINDGEEFVADMMILPLGGCEMVLGIQWLSTLGNIICNFTDLKMSFQYNGRTINLRISQKGVVQWLHGKQLAKNMGVQAQLSSMVLCMYPESVLSMVSTKPTTNDVPKGLQTLLEDYNDVFVVPKELPPKYAIESMVQEFLDAGVIRHNQSPFSCPIVMVKKKDGNWRMCVDYRQLNKHTIKDKFPIPLIEDLIDEPFGSKSLMNQVFKPFLRKFTLVFFDDLLVYSPDIKSHTVHLKMVLKTMRQHQLKAKLIEQAFVQLKEAMMVAPVLKLPNFEEDFVVETDASGEGIGVVLQQQGHLVAYLSKALSHKHQMISTYEKQFLAVLQALDTSREYLLDRHFKIKTYHLSLKYLLDQRISTPTQMKWLPKLIGFDYEIMYKKGKDNVADNALSRIHGGHSRVKVTTHSMCALLYLKKMRKHIKQFVNKYSVCQLNKADLAVSLGLLQPFPIPQRVGRSLCFVLEMLNNVTPPNTYSVQGPSDGVTDWYQEPSMGTPAGRAILFGTIPATILDTTPVITPPTTQTDTTVIPTKTPIITPTIPPSPNYTPTSPDYSPASETKSDPSEDPSSDHIPPLPATSPLLSSADDATDSDTPDTPPSPTHGTPLTEITASTQRSPVIPRRRVMILAPRQPIPHGRSYRYHPNGPVHMMTTRKRVGLLPIQQLAVRHSVNHSLSDYFSLDDSARDSFSDSSSEASLDFHSDASSNSSSRHSLSYHSSPGLPSTSAGPSRKRRRSLMTYVPALSLVSGALSPVCVDLIPLPKRVRDSSYLADVESGPRETSLRDDVISRGSDEPHLEQDIDSEIQAEIKECVAYTDALRDRGIDAIVVVEAVDQDEIKTGVRGLVEVRVERVTHPAMPEDTHEPAQEGAVDVTYETLRDLVQRFHDHIQAIPLHRIQVIKGVQREQGHRIIGVKSAVTALTERVAELERDNRRLRGTASVESQRVDRLQHGMSHMQRELRQIRRL</sequence>
<dbReference type="Gene3D" id="3.30.70.270">
    <property type="match status" value="2"/>
</dbReference>
<dbReference type="InterPro" id="IPR043128">
    <property type="entry name" value="Rev_trsase/Diguanyl_cyclase"/>
</dbReference>
<feature type="domain" description="Reverse transcriptase/retrotransposon-derived protein RNase H-like" evidence="2">
    <location>
        <begin position="427"/>
        <end position="516"/>
    </location>
</feature>
<feature type="compositionally biased region" description="Basic and acidic residues" evidence="1">
    <location>
        <begin position="947"/>
        <end position="967"/>
    </location>
</feature>
<feature type="compositionally biased region" description="Polar residues" evidence="1">
    <location>
        <begin position="774"/>
        <end position="788"/>
    </location>
</feature>
<reference evidence="4" key="1">
    <citation type="journal article" date="2019" name="Sci. Rep.">
        <title>Draft genome of Tanacetum cinerariifolium, the natural source of mosquito coil.</title>
        <authorList>
            <person name="Yamashiro T."/>
            <person name="Shiraishi A."/>
            <person name="Satake H."/>
            <person name="Nakayama K."/>
        </authorList>
    </citation>
    <scope>NUCLEOTIDE SEQUENCE</scope>
</reference>
<comment type="caution">
    <text evidence="4">The sequence shown here is derived from an EMBL/GenBank/DDBJ whole genome shotgun (WGS) entry which is preliminary data.</text>
</comment>
<dbReference type="InterPro" id="IPR041588">
    <property type="entry name" value="Integrase_H2C2"/>
</dbReference>
<dbReference type="PANTHER" id="PTHR33064:SF37">
    <property type="entry name" value="RIBONUCLEASE H"/>
    <property type="match status" value="1"/>
</dbReference>
<evidence type="ECO:0000313" key="4">
    <source>
        <dbReference type="EMBL" id="GEV82321.1"/>
    </source>
</evidence>
<dbReference type="Pfam" id="PF17921">
    <property type="entry name" value="Integrase_H2C2"/>
    <property type="match status" value="1"/>
</dbReference>
<protein>
    <submittedName>
        <fullName evidence="4">Retrovirus-related Pol polyprotein from transposon 17.6</fullName>
    </submittedName>
</protein>
<evidence type="ECO:0000259" key="2">
    <source>
        <dbReference type="Pfam" id="PF17919"/>
    </source>
</evidence>
<name>A0A699GS23_TANCI</name>
<gene>
    <name evidence="4" type="ORF">Tci_154298</name>
</gene>
<organism evidence="4">
    <name type="scientific">Tanacetum cinerariifolium</name>
    <name type="common">Dalmatian daisy</name>
    <name type="synonym">Chrysanthemum cinerariifolium</name>
    <dbReference type="NCBI Taxonomy" id="118510"/>
    <lineage>
        <taxon>Eukaryota</taxon>
        <taxon>Viridiplantae</taxon>
        <taxon>Streptophyta</taxon>
        <taxon>Embryophyta</taxon>
        <taxon>Tracheophyta</taxon>
        <taxon>Spermatophyta</taxon>
        <taxon>Magnoliopsida</taxon>
        <taxon>eudicotyledons</taxon>
        <taxon>Gunneridae</taxon>
        <taxon>Pentapetalae</taxon>
        <taxon>asterids</taxon>
        <taxon>campanulids</taxon>
        <taxon>Asterales</taxon>
        <taxon>Asteraceae</taxon>
        <taxon>Asteroideae</taxon>
        <taxon>Anthemideae</taxon>
        <taxon>Anthemidinae</taxon>
        <taxon>Tanacetum</taxon>
    </lineage>
</organism>
<feature type="compositionally biased region" description="Low complexity" evidence="1">
    <location>
        <begin position="861"/>
        <end position="890"/>
    </location>
</feature>
<accession>A0A699GS23</accession>